<sequence length="180" mass="20037">MRHPARIGSTAAGGIIPFLPILFIFIIVLSLSLVTGAACGEQKPVSPTQKDKCAVCGMFVAKYPDWVAQILFKDGSAAFFDGPKDMFRYYFDMEKYAPSRSRADIDALYVKEYYSLTPIDAGRAFFVAGSDVYGPMGKELVPFGKEADAKEFMKDHKGKRILRMKEITPDVVRSLDDLDE</sequence>
<dbReference type="Pfam" id="PF05573">
    <property type="entry name" value="NosL"/>
    <property type="match status" value="1"/>
</dbReference>
<organism evidence="2 3">
    <name type="scientific">Candidatus Nitrobium versatile</name>
    <dbReference type="NCBI Taxonomy" id="2884831"/>
    <lineage>
        <taxon>Bacteria</taxon>
        <taxon>Pseudomonadati</taxon>
        <taxon>Nitrospirota</taxon>
        <taxon>Nitrospiria</taxon>
        <taxon>Nitrospirales</taxon>
        <taxon>Nitrospiraceae</taxon>
        <taxon>Candidatus Nitrobium</taxon>
    </lineage>
</organism>
<keyword evidence="1" id="KW-0812">Transmembrane</keyword>
<dbReference type="SUPFAM" id="SSF160387">
    <property type="entry name" value="NosL/MerB-like"/>
    <property type="match status" value="1"/>
</dbReference>
<feature type="transmembrane region" description="Helical" evidence="1">
    <location>
        <begin position="12"/>
        <end position="34"/>
    </location>
</feature>
<comment type="caution">
    <text evidence="2">The sequence shown here is derived from an EMBL/GenBank/DDBJ whole genome shotgun (WGS) entry which is preliminary data.</text>
</comment>
<dbReference type="EMBL" id="JAIOIV010000086">
    <property type="protein sequence ID" value="MBZ0156723.1"/>
    <property type="molecule type" value="Genomic_DNA"/>
</dbReference>
<gene>
    <name evidence="2" type="ORF">K8I29_11015</name>
</gene>
<evidence type="ECO:0000256" key="1">
    <source>
        <dbReference type="SAM" id="Phobius"/>
    </source>
</evidence>
<dbReference type="Gene3D" id="3.30.70.2050">
    <property type="match status" value="1"/>
</dbReference>
<dbReference type="PANTHER" id="PTHR41247:SF1">
    <property type="entry name" value="HTH-TYPE TRANSCRIPTIONAL REPRESSOR YCNK"/>
    <property type="match status" value="1"/>
</dbReference>
<evidence type="ECO:0000313" key="2">
    <source>
        <dbReference type="EMBL" id="MBZ0156723.1"/>
    </source>
</evidence>
<dbReference type="PANTHER" id="PTHR41247">
    <property type="entry name" value="HTH-TYPE TRANSCRIPTIONAL REPRESSOR YCNK"/>
    <property type="match status" value="1"/>
</dbReference>
<dbReference type="InterPro" id="IPR008719">
    <property type="entry name" value="N2O_reductase_NosL"/>
</dbReference>
<proteinExistence type="predicted"/>
<dbReference type="AlphaFoldDB" id="A0A953M242"/>
<dbReference type="Proteomes" id="UP000705867">
    <property type="component" value="Unassembled WGS sequence"/>
</dbReference>
<reference evidence="2" key="1">
    <citation type="journal article" date="2021" name="bioRxiv">
        <title>Unraveling nitrogen, sulfur and carbon metabolic pathways and microbial community transcriptional responses to substrate deprivation and toxicity stresses in a bioreactor mimicking anoxic brackish coastal sediment conditions.</title>
        <authorList>
            <person name="Martins P.D."/>
            <person name="Echeveste M.J."/>
            <person name="Arshad A."/>
            <person name="Kurth J."/>
            <person name="Ouboter H."/>
            <person name="Jetten M.S.M."/>
            <person name="Welte C.U."/>
        </authorList>
    </citation>
    <scope>NUCLEOTIDE SEQUENCE</scope>
    <source>
        <strain evidence="2">MAG_39</strain>
    </source>
</reference>
<name>A0A953M242_9BACT</name>
<reference evidence="2" key="2">
    <citation type="submission" date="2021-08" db="EMBL/GenBank/DDBJ databases">
        <authorList>
            <person name="Dalcin Martins P."/>
        </authorList>
    </citation>
    <scope>NUCLEOTIDE SEQUENCE</scope>
    <source>
        <strain evidence="2">MAG_39</strain>
    </source>
</reference>
<accession>A0A953M242</accession>
<evidence type="ECO:0000313" key="3">
    <source>
        <dbReference type="Proteomes" id="UP000705867"/>
    </source>
</evidence>
<protein>
    <submittedName>
        <fullName evidence="2">Nitrous oxide reductase accessory protein NosL</fullName>
    </submittedName>
</protein>
<keyword evidence="1" id="KW-0472">Membrane</keyword>
<keyword evidence="1" id="KW-1133">Transmembrane helix</keyword>